<evidence type="ECO:0000256" key="1">
    <source>
        <dbReference type="ARBA" id="ARBA00001941"/>
    </source>
</evidence>
<dbReference type="EMBL" id="UYSL01019753">
    <property type="protein sequence ID" value="VDL69259.1"/>
    <property type="molecule type" value="Genomic_DNA"/>
</dbReference>
<organism evidence="16">
    <name type="scientific">Nippostrongylus brasiliensis</name>
    <name type="common">Rat hookworm</name>
    <dbReference type="NCBI Taxonomy" id="27835"/>
    <lineage>
        <taxon>Eukaryota</taxon>
        <taxon>Metazoa</taxon>
        <taxon>Ecdysozoa</taxon>
        <taxon>Nematoda</taxon>
        <taxon>Chromadorea</taxon>
        <taxon>Rhabditida</taxon>
        <taxon>Rhabditina</taxon>
        <taxon>Rhabditomorpha</taxon>
        <taxon>Strongyloidea</taxon>
        <taxon>Heligmosomidae</taxon>
        <taxon>Nippostrongylus</taxon>
    </lineage>
</organism>
<evidence type="ECO:0000256" key="12">
    <source>
        <dbReference type="ARBA" id="ARBA00023180"/>
    </source>
</evidence>
<keyword evidence="13" id="KW-1003">Cell membrane</keyword>
<dbReference type="InterPro" id="IPR002816">
    <property type="entry name" value="TraB/PrgY/GumN_fam"/>
</dbReference>
<evidence type="ECO:0000256" key="10">
    <source>
        <dbReference type="ARBA" id="ARBA00023049"/>
    </source>
</evidence>
<evidence type="ECO:0000313" key="16">
    <source>
        <dbReference type="WBParaSite" id="NBR_0000566901-mRNA-1"/>
    </source>
</evidence>
<dbReference type="AlphaFoldDB" id="A0A0N4XT00"/>
<evidence type="ECO:0000313" key="14">
    <source>
        <dbReference type="EMBL" id="VDL69259.1"/>
    </source>
</evidence>
<keyword evidence="7 13" id="KW-0732">Signal</keyword>
<dbReference type="GO" id="GO:0016055">
    <property type="term" value="P:Wnt signaling pathway"/>
    <property type="evidence" value="ECO:0007669"/>
    <property type="project" value="UniProtKB-KW"/>
</dbReference>
<dbReference type="PANTHER" id="PTHR31120:SF6">
    <property type="entry name" value="METALLOPROTEASE TIKI HOMOLOG"/>
    <property type="match status" value="1"/>
</dbReference>
<dbReference type="EC" id="3.4.-.-" evidence="13"/>
<keyword evidence="9 13" id="KW-1133">Transmembrane helix</keyword>
<dbReference type="WBParaSite" id="NBR_0000566901-mRNA-1">
    <property type="protein sequence ID" value="NBR_0000566901-mRNA-1"/>
    <property type="gene ID" value="NBR_0000566901"/>
</dbReference>
<keyword evidence="12" id="KW-0325">Glycoprotein</keyword>
<keyword evidence="10 13" id="KW-0482">Metalloprotease</keyword>
<dbReference type="GO" id="GO:0004222">
    <property type="term" value="F:metalloendopeptidase activity"/>
    <property type="evidence" value="ECO:0007669"/>
    <property type="project" value="UniProtKB-UniRule"/>
</dbReference>
<dbReference type="Proteomes" id="UP000271162">
    <property type="component" value="Unassembled WGS sequence"/>
</dbReference>
<comment type="similarity">
    <text evidence="3 13">Belongs to the TIKI family.</text>
</comment>
<keyword evidence="13" id="KW-0879">Wnt signaling pathway</keyword>
<evidence type="ECO:0000256" key="4">
    <source>
        <dbReference type="ARBA" id="ARBA00022670"/>
    </source>
</evidence>
<evidence type="ECO:0000256" key="13">
    <source>
        <dbReference type="RuleBase" id="RU369069"/>
    </source>
</evidence>
<dbReference type="GO" id="GO:0006508">
    <property type="term" value="P:proteolysis"/>
    <property type="evidence" value="ECO:0007669"/>
    <property type="project" value="UniProtKB-KW"/>
</dbReference>
<evidence type="ECO:0000256" key="5">
    <source>
        <dbReference type="ARBA" id="ARBA00022692"/>
    </source>
</evidence>
<evidence type="ECO:0000256" key="9">
    <source>
        <dbReference type="ARBA" id="ARBA00022989"/>
    </source>
</evidence>
<evidence type="ECO:0000256" key="7">
    <source>
        <dbReference type="ARBA" id="ARBA00022729"/>
    </source>
</evidence>
<comment type="function">
    <text evidence="13">Metalloprotease that acts as a negative regulator of the Wnt signaling pathway.</text>
</comment>
<reference evidence="14 15" key="2">
    <citation type="submission" date="2018-11" db="EMBL/GenBank/DDBJ databases">
        <authorList>
            <consortium name="Pathogen Informatics"/>
        </authorList>
    </citation>
    <scope>NUCLEOTIDE SEQUENCE [LARGE SCALE GENOMIC DNA]</scope>
</reference>
<evidence type="ECO:0000256" key="8">
    <source>
        <dbReference type="ARBA" id="ARBA00022801"/>
    </source>
</evidence>
<evidence type="ECO:0000256" key="3">
    <source>
        <dbReference type="ARBA" id="ARBA00008261"/>
    </source>
</evidence>
<dbReference type="PANTHER" id="PTHR31120">
    <property type="entry name" value="METALLOPROTEASE TIKI"/>
    <property type="match status" value="1"/>
</dbReference>
<evidence type="ECO:0000313" key="15">
    <source>
        <dbReference type="Proteomes" id="UP000271162"/>
    </source>
</evidence>
<evidence type="ECO:0000256" key="6">
    <source>
        <dbReference type="ARBA" id="ARBA00022723"/>
    </source>
</evidence>
<keyword evidence="11 13" id="KW-0472">Membrane</keyword>
<reference evidence="16" key="1">
    <citation type="submission" date="2017-02" db="UniProtKB">
        <authorList>
            <consortium name="WormBaseParasite"/>
        </authorList>
    </citation>
    <scope>IDENTIFICATION</scope>
</reference>
<dbReference type="Pfam" id="PF01963">
    <property type="entry name" value="TraB_PrgY_gumN"/>
    <property type="match status" value="1"/>
</dbReference>
<keyword evidence="5 13" id="KW-0812">Transmembrane</keyword>
<feature type="transmembrane region" description="Helical" evidence="13">
    <location>
        <begin position="193"/>
        <end position="210"/>
    </location>
</feature>
<keyword evidence="4 13" id="KW-0645">Protease</keyword>
<dbReference type="GO" id="GO:0030178">
    <property type="term" value="P:negative regulation of Wnt signaling pathway"/>
    <property type="evidence" value="ECO:0007669"/>
    <property type="project" value="UniProtKB-UniRule"/>
</dbReference>
<sequence length="217" mass="25190">MVAHALAGHWDRVRHMIVFAINYTINYLEYLYRTKRLFEINSHRSLATLVRDYRCGNIDERHFEINDLSTAGFEMEPKEKQRAEKIHRHLREDIISKRNERMAHRLNKLFSSNPGIVIFTAIGTGHFFGNDSVLHHLHKMGYVVQSVKEDDVIIPPRNRDRTYTFNSLWLRDNSSMSGLSVEVVHVHSSAPSIPYMAIGTALSLMLYSMLNSMSQFL</sequence>
<gene>
    <name evidence="14" type="ORF">NBR_LOCUS5670</name>
</gene>
<accession>A0A0N4XT00</accession>
<keyword evidence="6 13" id="KW-0479">Metal-binding</keyword>
<comment type="subcellular location">
    <subcellularLocation>
        <location evidence="13">Cell membrane</location>
        <topology evidence="13">Single-pass type I membrane protein</topology>
    </subcellularLocation>
    <subcellularLocation>
        <location evidence="2">Membrane</location>
        <topology evidence="2">Single-pass type I membrane protein</topology>
    </subcellularLocation>
</comment>
<evidence type="ECO:0000256" key="2">
    <source>
        <dbReference type="ARBA" id="ARBA00004479"/>
    </source>
</evidence>
<proteinExistence type="inferred from homology"/>
<name>A0A0N4XT00_NIPBR</name>
<dbReference type="GO" id="GO:0046872">
    <property type="term" value="F:metal ion binding"/>
    <property type="evidence" value="ECO:0007669"/>
    <property type="project" value="UniProtKB-UniRule"/>
</dbReference>
<dbReference type="GO" id="GO:0005886">
    <property type="term" value="C:plasma membrane"/>
    <property type="evidence" value="ECO:0007669"/>
    <property type="project" value="UniProtKB-SubCell"/>
</dbReference>
<dbReference type="InterPro" id="IPR040230">
    <property type="entry name" value="TIKI1/2-like"/>
</dbReference>
<keyword evidence="15" id="KW-1185">Reference proteome</keyword>
<evidence type="ECO:0000256" key="11">
    <source>
        <dbReference type="ARBA" id="ARBA00023136"/>
    </source>
</evidence>
<comment type="cofactor">
    <cofactor evidence="13">
        <name>Mn(2+)</name>
        <dbReference type="ChEBI" id="CHEBI:29035"/>
    </cofactor>
    <cofactor evidence="13">
        <name>Co(2+)</name>
        <dbReference type="ChEBI" id="CHEBI:48828"/>
    </cofactor>
    <text evidence="13">Divalent metal cations. Mn(2+) or Co(2+).</text>
</comment>
<comment type="cofactor">
    <cofactor evidence="1">
        <name>Co(2+)</name>
        <dbReference type="ChEBI" id="CHEBI:48828"/>
    </cofactor>
</comment>
<keyword evidence="8 13" id="KW-0378">Hydrolase</keyword>
<dbReference type="OMA" id="FREHVND"/>
<protein>
    <recommendedName>
        <fullName evidence="13">Metalloprotease TIKI homolog</fullName>
        <ecNumber evidence="13">3.4.-.-</ecNumber>
    </recommendedName>
</protein>